<accession>M1PEV5</accession>
<evidence type="ECO:0000313" key="2">
    <source>
        <dbReference type="EMBL" id="AGF78240.1"/>
    </source>
</evidence>
<organism evidence="2 3">
    <name type="scientific">Desulfocapsa sulfexigens (strain DSM 10523 / SB164P1)</name>
    <dbReference type="NCBI Taxonomy" id="1167006"/>
    <lineage>
        <taxon>Bacteria</taxon>
        <taxon>Pseudomonadati</taxon>
        <taxon>Thermodesulfobacteriota</taxon>
        <taxon>Desulfobulbia</taxon>
        <taxon>Desulfobulbales</taxon>
        <taxon>Desulfocapsaceae</taxon>
        <taxon>Desulfocapsa</taxon>
    </lineage>
</organism>
<dbReference type="AlphaFoldDB" id="M1PEV5"/>
<dbReference type="eggNOG" id="COG0456">
    <property type="taxonomic scope" value="Bacteria"/>
</dbReference>
<dbReference type="RefSeq" id="WP_015403931.1">
    <property type="nucleotide sequence ID" value="NC_020304.1"/>
</dbReference>
<dbReference type="GO" id="GO:0016747">
    <property type="term" value="F:acyltransferase activity, transferring groups other than amino-acyl groups"/>
    <property type="evidence" value="ECO:0007669"/>
    <property type="project" value="InterPro"/>
</dbReference>
<dbReference type="InterPro" id="IPR052777">
    <property type="entry name" value="Acetyltransferase_Enz"/>
</dbReference>
<reference evidence="3" key="1">
    <citation type="journal article" date="2013" name="Stand. Genomic Sci.">
        <title>Complete genome sequence of Desulfocapsa sulfexigens, a marine deltaproteobacterium specialized in disproportionating inorganic sulfur compounds.</title>
        <authorList>
            <person name="Finster K.W."/>
            <person name="Kjeldsen K.U."/>
            <person name="Kube M."/>
            <person name="Reinhardt R."/>
            <person name="Mussmann M."/>
            <person name="Amann R."/>
            <person name="Schreiber L."/>
        </authorList>
    </citation>
    <scope>NUCLEOTIDE SEQUENCE [LARGE SCALE GENOMIC DNA]</scope>
    <source>
        <strain evidence="3">DSM 10523 / SB164P1</strain>
    </source>
</reference>
<dbReference type="STRING" id="1167006.UWK_01682"/>
<evidence type="ECO:0000259" key="1">
    <source>
        <dbReference type="PROSITE" id="PS51186"/>
    </source>
</evidence>
<feature type="domain" description="N-acetyltransferase" evidence="1">
    <location>
        <begin position="3"/>
        <end position="161"/>
    </location>
</feature>
<dbReference type="Gene3D" id="3.40.630.30">
    <property type="match status" value="1"/>
</dbReference>
<gene>
    <name evidence="2" type="ordered locus">UWK_01682</name>
</gene>
<dbReference type="HOGENOM" id="CLU_013985_11_2_7"/>
<name>M1PEV5_DESSD</name>
<dbReference type="CDD" id="cd04301">
    <property type="entry name" value="NAT_SF"/>
    <property type="match status" value="1"/>
</dbReference>
<dbReference type="EMBL" id="CP003985">
    <property type="protein sequence ID" value="AGF78240.1"/>
    <property type="molecule type" value="Genomic_DNA"/>
</dbReference>
<sequence>MHCEIRNIKPEDDKHICHIIKTVGAEFGAIGDGFGPSDEEVECMSQYYKEADNALYLVAVKDNQLIGGGGIAAFHKSTTICELRKLFLLPESRGLGIGKKLTKLCLEYAQSRQYQQCYLDTLSNMKPAITLYKRFGFRHLQEPLNETIHSGCDVWMLKELREP</sequence>
<dbReference type="Pfam" id="PF00583">
    <property type="entry name" value="Acetyltransf_1"/>
    <property type="match status" value="1"/>
</dbReference>
<protein>
    <submittedName>
        <fullName evidence="2">Acetyltransferase</fullName>
    </submittedName>
</protein>
<dbReference type="KEGG" id="dsf:UWK_01682"/>
<dbReference type="OrthoDB" id="2436196at2"/>
<proteinExistence type="predicted"/>
<dbReference type="PANTHER" id="PTHR43305:SF1">
    <property type="entry name" value="FAMILY N-ACETYLTRANSFERASE, PUTATIVE (AFU_ORTHOLOGUE AFUA_2G01380)-RELATED"/>
    <property type="match status" value="1"/>
</dbReference>
<dbReference type="SUPFAM" id="SSF55729">
    <property type="entry name" value="Acyl-CoA N-acyltransferases (Nat)"/>
    <property type="match status" value="1"/>
</dbReference>
<keyword evidence="2" id="KW-0808">Transferase</keyword>
<dbReference type="InterPro" id="IPR000182">
    <property type="entry name" value="GNAT_dom"/>
</dbReference>
<dbReference type="PANTHER" id="PTHR43305">
    <property type="entry name" value="FAMILY N-ACETYLTRANSFERASE, PUTATIVE (AFU_ORTHOLOGUE AFUA_2G01380)-RELATED"/>
    <property type="match status" value="1"/>
</dbReference>
<dbReference type="PROSITE" id="PS51186">
    <property type="entry name" value="GNAT"/>
    <property type="match status" value="1"/>
</dbReference>
<evidence type="ECO:0000313" key="3">
    <source>
        <dbReference type="Proteomes" id="UP000011721"/>
    </source>
</evidence>
<dbReference type="Proteomes" id="UP000011721">
    <property type="component" value="Chromosome"/>
</dbReference>
<keyword evidence="3" id="KW-1185">Reference proteome</keyword>
<dbReference type="InterPro" id="IPR016181">
    <property type="entry name" value="Acyl_CoA_acyltransferase"/>
</dbReference>